<feature type="signal peptide" evidence="1">
    <location>
        <begin position="1"/>
        <end position="19"/>
    </location>
</feature>
<evidence type="ECO:0000256" key="1">
    <source>
        <dbReference type="SAM" id="SignalP"/>
    </source>
</evidence>
<evidence type="ECO:0000313" key="3">
    <source>
        <dbReference type="Proteomes" id="UP001152024"/>
    </source>
</evidence>
<name>A0ABQ8RAI8_FUSEQ</name>
<accession>A0ABQ8RAI8</accession>
<reference evidence="2" key="1">
    <citation type="submission" date="2022-09" db="EMBL/GenBank/DDBJ databases">
        <title>Fusarium specimens isolated from Avocado Roots.</title>
        <authorList>
            <person name="Stajich J."/>
            <person name="Roper C."/>
            <person name="Heimlech-Rivalta G."/>
        </authorList>
    </citation>
    <scope>NUCLEOTIDE SEQUENCE</scope>
    <source>
        <strain evidence="2">CF00095</strain>
    </source>
</reference>
<feature type="chain" id="PRO_5045592861" evidence="1">
    <location>
        <begin position="20"/>
        <end position="231"/>
    </location>
</feature>
<evidence type="ECO:0000313" key="2">
    <source>
        <dbReference type="EMBL" id="KAJ4130278.1"/>
    </source>
</evidence>
<dbReference type="EMBL" id="JAOQBH010000010">
    <property type="protein sequence ID" value="KAJ4130278.1"/>
    <property type="molecule type" value="Genomic_DNA"/>
</dbReference>
<sequence length="231" mass="25565">MLFINSLLVSALFVGIATASPALPAHELAVRADKPPNCDDRSKTYEGGYSDGQGDYVTSDGVTRPYKFPRIRKCWWDYFIVEAGVELTPWQKASGDTYCTGSERCVVTKLTGKSVCKERSESISANVGLDIEGFKMGLEFTVTNSESRCVQASDSTACSWNDQQCHTIWTQQQILRQKGYRRHRCNWGNGDETQCMGDWEQTTPSDMINYGCGSKCSDTNACGHTDGTPCD</sequence>
<organism evidence="2 3">
    <name type="scientific">Fusarium equiseti</name>
    <name type="common">Fusarium scirpi</name>
    <dbReference type="NCBI Taxonomy" id="61235"/>
    <lineage>
        <taxon>Eukaryota</taxon>
        <taxon>Fungi</taxon>
        <taxon>Dikarya</taxon>
        <taxon>Ascomycota</taxon>
        <taxon>Pezizomycotina</taxon>
        <taxon>Sordariomycetes</taxon>
        <taxon>Hypocreomycetidae</taxon>
        <taxon>Hypocreales</taxon>
        <taxon>Nectriaceae</taxon>
        <taxon>Fusarium</taxon>
        <taxon>Fusarium incarnatum-equiseti species complex</taxon>
    </lineage>
</organism>
<proteinExistence type="predicted"/>
<dbReference type="Proteomes" id="UP001152024">
    <property type="component" value="Unassembled WGS sequence"/>
</dbReference>
<gene>
    <name evidence="2" type="ORF">NW768_007261</name>
</gene>
<protein>
    <submittedName>
        <fullName evidence="2">Uncharacterized protein</fullName>
    </submittedName>
</protein>
<keyword evidence="3" id="KW-1185">Reference proteome</keyword>
<keyword evidence="1" id="KW-0732">Signal</keyword>
<comment type="caution">
    <text evidence="2">The sequence shown here is derived from an EMBL/GenBank/DDBJ whole genome shotgun (WGS) entry which is preliminary data.</text>
</comment>